<accession>A0A4Q1BR89</accession>
<sequence length="135" mass="15335">MSITSPSAAQLTSTTSKLEKEGRRRKRRSGGPGKKGKVFLEDRAGLLSLIDKVTNTQDEKTENKLSRVKNVVHGEEEEASTLRKEKGKEDKEKRKVEKEMALIRVKEAIKEKSKEKKRMKKEQPPTNKKRVGFAS</sequence>
<name>A0A4Q1BR89_TREME</name>
<dbReference type="AlphaFoldDB" id="A0A4Q1BR89"/>
<evidence type="ECO:0000313" key="2">
    <source>
        <dbReference type="EMBL" id="RXK40481.1"/>
    </source>
</evidence>
<keyword evidence="3" id="KW-1185">Reference proteome</keyword>
<reference evidence="2 3" key="1">
    <citation type="submission" date="2016-06" db="EMBL/GenBank/DDBJ databases">
        <title>Evolution of pathogenesis and genome organization in the Tremellales.</title>
        <authorList>
            <person name="Cuomo C."/>
            <person name="Litvintseva A."/>
            <person name="Heitman J."/>
            <person name="Chen Y."/>
            <person name="Sun S."/>
            <person name="Springer D."/>
            <person name="Dromer F."/>
            <person name="Young S."/>
            <person name="Zeng Q."/>
            <person name="Chapman S."/>
            <person name="Gujja S."/>
            <person name="Saif S."/>
            <person name="Birren B."/>
        </authorList>
    </citation>
    <scope>NUCLEOTIDE SEQUENCE [LARGE SCALE GENOMIC DNA]</scope>
    <source>
        <strain evidence="2 3">ATCC 28783</strain>
    </source>
</reference>
<feature type="region of interest" description="Disordered" evidence="1">
    <location>
        <begin position="1"/>
        <end position="39"/>
    </location>
</feature>
<comment type="caution">
    <text evidence="2">The sequence shown here is derived from an EMBL/GenBank/DDBJ whole genome shotgun (WGS) entry which is preliminary data.</text>
</comment>
<dbReference type="InParanoid" id="A0A4Q1BR89"/>
<dbReference type="VEuPathDB" id="FungiDB:TREMEDRAFT_65375"/>
<gene>
    <name evidence="2" type="ORF">M231_02314</name>
</gene>
<dbReference type="EMBL" id="SDIL01000018">
    <property type="protein sequence ID" value="RXK40481.1"/>
    <property type="molecule type" value="Genomic_DNA"/>
</dbReference>
<evidence type="ECO:0000313" key="3">
    <source>
        <dbReference type="Proteomes" id="UP000289152"/>
    </source>
</evidence>
<dbReference type="Proteomes" id="UP000289152">
    <property type="component" value="Unassembled WGS sequence"/>
</dbReference>
<proteinExistence type="predicted"/>
<feature type="region of interest" description="Disordered" evidence="1">
    <location>
        <begin position="108"/>
        <end position="135"/>
    </location>
</feature>
<feature type="compositionally biased region" description="Basic and acidic residues" evidence="1">
    <location>
        <begin position="80"/>
        <end position="95"/>
    </location>
</feature>
<evidence type="ECO:0000256" key="1">
    <source>
        <dbReference type="SAM" id="MobiDB-lite"/>
    </source>
</evidence>
<protein>
    <submittedName>
        <fullName evidence="2">Uncharacterized protein</fullName>
    </submittedName>
</protein>
<organism evidence="2 3">
    <name type="scientific">Tremella mesenterica</name>
    <name type="common">Jelly fungus</name>
    <dbReference type="NCBI Taxonomy" id="5217"/>
    <lineage>
        <taxon>Eukaryota</taxon>
        <taxon>Fungi</taxon>
        <taxon>Dikarya</taxon>
        <taxon>Basidiomycota</taxon>
        <taxon>Agaricomycotina</taxon>
        <taxon>Tremellomycetes</taxon>
        <taxon>Tremellales</taxon>
        <taxon>Tremellaceae</taxon>
        <taxon>Tremella</taxon>
    </lineage>
</organism>
<feature type="compositionally biased region" description="Polar residues" evidence="1">
    <location>
        <begin position="1"/>
        <end position="16"/>
    </location>
</feature>
<feature type="compositionally biased region" description="Basic residues" evidence="1">
    <location>
        <begin position="23"/>
        <end position="37"/>
    </location>
</feature>
<feature type="region of interest" description="Disordered" evidence="1">
    <location>
        <begin position="56"/>
        <end position="95"/>
    </location>
</feature>